<dbReference type="Pfam" id="PF20242">
    <property type="entry name" value="Emfourin"/>
    <property type="match status" value="1"/>
</dbReference>
<evidence type="ECO:0000313" key="1">
    <source>
        <dbReference type="EMBL" id="MBL0706822.1"/>
    </source>
</evidence>
<gene>
    <name evidence="1" type="ORF">JJE72_15100</name>
</gene>
<sequence length="104" mass="11102">MKIEVTRSGGVAGVHRTGSVEFAMRGARAPSDASWAALYRQARSECGLLGAGGGATDDAARAPSRVRDAFQWTLRFGRERIEVPDTDLSGALRELAERVLAEGQ</sequence>
<name>A0ABS1K680_9MICC</name>
<dbReference type="RefSeq" id="WP_189694110.1">
    <property type="nucleotide sequence ID" value="NZ_BNCM01000008.1"/>
</dbReference>
<protein>
    <recommendedName>
        <fullName evidence="3">WYL domain-containing protein</fullName>
    </recommendedName>
</protein>
<dbReference type="InterPro" id="IPR049457">
    <property type="entry name" value="Emfourin"/>
</dbReference>
<accession>A0ABS1K680</accession>
<dbReference type="EMBL" id="JAERRC010000036">
    <property type="protein sequence ID" value="MBL0706822.1"/>
    <property type="molecule type" value="Genomic_DNA"/>
</dbReference>
<dbReference type="Proteomes" id="UP000639051">
    <property type="component" value="Unassembled WGS sequence"/>
</dbReference>
<keyword evidence="2" id="KW-1185">Reference proteome</keyword>
<reference evidence="1 2" key="1">
    <citation type="submission" date="2021-01" db="EMBL/GenBank/DDBJ databases">
        <title>Genome public.</title>
        <authorList>
            <person name="Liu C."/>
            <person name="Sun Q."/>
        </authorList>
    </citation>
    <scope>NUCLEOTIDE SEQUENCE [LARGE SCALE GENOMIC DNA]</scope>
    <source>
        <strain evidence="1 2">JC656</strain>
    </source>
</reference>
<proteinExistence type="predicted"/>
<organism evidence="1 2">
    <name type="scientific">Sinomonas cellulolyticus</name>
    <dbReference type="NCBI Taxonomy" id="2801916"/>
    <lineage>
        <taxon>Bacteria</taxon>
        <taxon>Bacillati</taxon>
        <taxon>Actinomycetota</taxon>
        <taxon>Actinomycetes</taxon>
        <taxon>Micrococcales</taxon>
        <taxon>Micrococcaceae</taxon>
        <taxon>Sinomonas</taxon>
    </lineage>
</organism>
<evidence type="ECO:0000313" key="2">
    <source>
        <dbReference type="Proteomes" id="UP000639051"/>
    </source>
</evidence>
<evidence type="ECO:0008006" key="3">
    <source>
        <dbReference type="Google" id="ProtNLM"/>
    </source>
</evidence>
<comment type="caution">
    <text evidence="1">The sequence shown here is derived from an EMBL/GenBank/DDBJ whole genome shotgun (WGS) entry which is preliminary data.</text>
</comment>